<keyword evidence="8" id="KW-1185">Reference proteome</keyword>
<evidence type="ECO:0000313" key="8">
    <source>
        <dbReference type="Proteomes" id="UP000092024"/>
    </source>
</evidence>
<keyword evidence="3" id="KW-0804">Transcription</keyword>
<dbReference type="PROSITE" id="PS00041">
    <property type="entry name" value="HTH_ARAC_FAMILY_1"/>
    <property type="match status" value="1"/>
</dbReference>
<dbReference type="EMBL" id="LYPA01000056">
    <property type="protein sequence ID" value="OBR65504.1"/>
    <property type="molecule type" value="Genomic_DNA"/>
</dbReference>
<dbReference type="RefSeq" id="WP_068683220.1">
    <property type="nucleotide sequence ID" value="NZ_LYPA01000056.1"/>
</dbReference>
<dbReference type="InterPro" id="IPR041522">
    <property type="entry name" value="CdaR_GGDEF"/>
</dbReference>
<protein>
    <submittedName>
        <fullName evidence="7">DNA-binding response regulator</fullName>
    </submittedName>
</protein>
<dbReference type="Proteomes" id="UP000092024">
    <property type="component" value="Unassembled WGS sequence"/>
</dbReference>
<dbReference type="SUPFAM" id="SSF52172">
    <property type="entry name" value="CheY-like"/>
    <property type="match status" value="1"/>
</dbReference>
<evidence type="ECO:0000259" key="6">
    <source>
        <dbReference type="PROSITE" id="PS50110"/>
    </source>
</evidence>
<dbReference type="STRING" id="1844972.A7K91_10655"/>
<evidence type="ECO:0000256" key="4">
    <source>
        <dbReference type="PROSITE-ProRule" id="PRU00169"/>
    </source>
</evidence>
<dbReference type="Gene3D" id="1.10.10.60">
    <property type="entry name" value="Homeodomain-like"/>
    <property type="match status" value="2"/>
</dbReference>
<gene>
    <name evidence="7" type="ORF">A7K91_10655</name>
</gene>
<keyword evidence="2 7" id="KW-0238">DNA-binding</keyword>
<evidence type="ECO:0000256" key="1">
    <source>
        <dbReference type="ARBA" id="ARBA00023015"/>
    </source>
</evidence>
<dbReference type="PRINTS" id="PR00032">
    <property type="entry name" value="HTHARAC"/>
</dbReference>
<dbReference type="Gene3D" id="3.40.50.2300">
    <property type="match status" value="1"/>
</dbReference>
<dbReference type="SUPFAM" id="SSF46689">
    <property type="entry name" value="Homeodomain-like"/>
    <property type="match status" value="2"/>
</dbReference>
<dbReference type="Pfam" id="PF12833">
    <property type="entry name" value="HTH_18"/>
    <property type="match status" value="1"/>
</dbReference>
<dbReference type="GO" id="GO:0043565">
    <property type="term" value="F:sequence-specific DNA binding"/>
    <property type="evidence" value="ECO:0007669"/>
    <property type="project" value="InterPro"/>
</dbReference>
<comment type="caution">
    <text evidence="7">The sequence shown here is derived from an EMBL/GenBank/DDBJ whole genome shotgun (WGS) entry which is preliminary data.</text>
</comment>
<evidence type="ECO:0000259" key="5">
    <source>
        <dbReference type="PROSITE" id="PS01124"/>
    </source>
</evidence>
<feature type="domain" description="Response regulatory" evidence="6">
    <location>
        <begin position="4"/>
        <end position="121"/>
    </location>
</feature>
<dbReference type="CDD" id="cd17536">
    <property type="entry name" value="REC_YesN-like"/>
    <property type="match status" value="1"/>
</dbReference>
<dbReference type="InterPro" id="IPR018060">
    <property type="entry name" value="HTH_AraC"/>
</dbReference>
<evidence type="ECO:0000313" key="7">
    <source>
        <dbReference type="EMBL" id="OBR65504.1"/>
    </source>
</evidence>
<name>A0A1A5YIT6_9BACL</name>
<organism evidence="7 8">
    <name type="scientific">Paenibacillus oryzae</name>
    <dbReference type="NCBI Taxonomy" id="1844972"/>
    <lineage>
        <taxon>Bacteria</taxon>
        <taxon>Bacillati</taxon>
        <taxon>Bacillota</taxon>
        <taxon>Bacilli</taxon>
        <taxon>Bacillales</taxon>
        <taxon>Paenibacillaceae</taxon>
        <taxon>Paenibacillus</taxon>
    </lineage>
</organism>
<dbReference type="AlphaFoldDB" id="A0A1A5YIT6"/>
<dbReference type="GO" id="GO:0003700">
    <property type="term" value="F:DNA-binding transcription factor activity"/>
    <property type="evidence" value="ECO:0007669"/>
    <property type="project" value="InterPro"/>
</dbReference>
<reference evidence="7 8" key="1">
    <citation type="submission" date="2016-05" db="EMBL/GenBank/DDBJ databases">
        <title>Paenibacillus oryzae. sp. nov., isolated from the rice root.</title>
        <authorList>
            <person name="Zhang J."/>
            <person name="Zhang X."/>
        </authorList>
    </citation>
    <scope>NUCLEOTIDE SEQUENCE [LARGE SCALE GENOMIC DNA]</scope>
    <source>
        <strain evidence="7 8">1DrF-4</strain>
    </source>
</reference>
<proteinExistence type="predicted"/>
<feature type="modified residue" description="4-aspartylphosphate" evidence="4">
    <location>
        <position position="56"/>
    </location>
</feature>
<dbReference type="SMART" id="SM00448">
    <property type="entry name" value="REC"/>
    <property type="match status" value="1"/>
</dbReference>
<dbReference type="InterPro" id="IPR020449">
    <property type="entry name" value="Tscrpt_reg_AraC-type_HTH"/>
</dbReference>
<sequence length="521" mass="59785">MSIPILLVDDEAIDLEWLRRRVAGSGLGLEVAGTASSGFAALDIMRKQRVDIILSDIRMPIMTGTEFARKAREINPAVKIVFISGHEDFSYAKEAIEVHAHKYLLKPVADDDLYLTLKELCDVISIERQQKLATTEALTLASAELVVRWAESGEELPADSPVVAMLEQLVRNGAAASVIELDDLEWKLKGLSDEKRGDVLRDAFHDIHHFIQSLSAGKLFYLKDNRLLLLSAAAQREKLLENILEQIRTKTAFTATIGAGNPVNRIADLRKSYWEAKAALQAKWILGKNRLIPYTPHQTGGLRSADNLEELLDKLLEEIMAYDLVAIDDSLLRLFNEPVPCSGKQEVYDLIIRITSGLHARLQKQNENLYEVLKWESQQPEMLFHFETVHDIMSWIRRRFFELSELLYMKRQRQKRKLIQELMEYVEQNLDKKITLKEAASHFGFTPNYLGFVFKEDTGEAFSDYLTRVKLERVCELLKDPTLKIYEIADRMGYINIIYFNRQFKQAMGLTPGEYRKKHKI</sequence>
<evidence type="ECO:0000256" key="2">
    <source>
        <dbReference type="ARBA" id="ARBA00023125"/>
    </source>
</evidence>
<dbReference type="PROSITE" id="PS50110">
    <property type="entry name" value="RESPONSE_REGULATORY"/>
    <property type="match status" value="1"/>
</dbReference>
<dbReference type="InterPro" id="IPR009057">
    <property type="entry name" value="Homeodomain-like_sf"/>
</dbReference>
<accession>A0A1A5YIT6</accession>
<dbReference type="SMART" id="SM00342">
    <property type="entry name" value="HTH_ARAC"/>
    <property type="match status" value="1"/>
</dbReference>
<dbReference type="InterPro" id="IPR001789">
    <property type="entry name" value="Sig_transdc_resp-reg_receiver"/>
</dbReference>
<dbReference type="InterPro" id="IPR018062">
    <property type="entry name" value="HTH_AraC-typ_CS"/>
</dbReference>
<feature type="domain" description="HTH araC/xylS-type" evidence="5">
    <location>
        <begin position="420"/>
        <end position="518"/>
    </location>
</feature>
<evidence type="ECO:0000256" key="3">
    <source>
        <dbReference type="ARBA" id="ARBA00023163"/>
    </source>
</evidence>
<keyword evidence="4" id="KW-0597">Phosphoprotein</keyword>
<dbReference type="OrthoDB" id="2666291at2"/>
<dbReference type="GO" id="GO:0000160">
    <property type="term" value="P:phosphorelay signal transduction system"/>
    <property type="evidence" value="ECO:0007669"/>
    <property type="project" value="InterPro"/>
</dbReference>
<dbReference type="PANTHER" id="PTHR43280">
    <property type="entry name" value="ARAC-FAMILY TRANSCRIPTIONAL REGULATOR"/>
    <property type="match status" value="1"/>
</dbReference>
<dbReference type="Pfam" id="PF17853">
    <property type="entry name" value="GGDEF_2"/>
    <property type="match status" value="1"/>
</dbReference>
<keyword evidence="1" id="KW-0805">Transcription regulation</keyword>
<dbReference type="PROSITE" id="PS01124">
    <property type="entry name" value="HTH_ARAC_FAMILY_2"/>
    <property type="match status" value="1"/>
</dbReference>
<dbReference type="Pfam" id="PF00072">
    <property type="entry name" value="Response_reg"/>
    <property type="match status" value="1"/>
</dbReference>
<dbReference type="InterPro" id="IPR011006">
    <property type="entry name" value="CheY-like_superfamily"/>
</dbReference>
<dbReference type="PANTHER" id="PTHR43280:SF2">
    <property type="entry name" value="HTH-TYPE TRANSCRIPTIONAL REGULATOR EXSA"/>
    <property type="match status" value="1"/>
</dbReference>